<dbReference type="InterPro" id="IPR000719">
    <property type="entry name" value="Prot_kinase_dom"/>
</dbReference>
<gene>
    <name evidence="12" type="ORF">DASB73_036850</name>
</gene>
<dbReference type="GO" id="GO:0006623">
    <property type="term" value="P:protein targeting to vacuole"/>
    <property type="evidence" value="ECO:0007669"/>
    <property type="project" value="TreeGrafter"/>
</dbReference>
<dbReference type="InterPro" id="IPR055231">
    <property type="entry name" value="2AA_helical"/>
</dbReference>
<evidence type="ECO:0000313" key="12">
    <source>
        <dbReference type="EMBL" id="GMM52722.1"/>
    </source>
</evidence>
<dbReference type="GO" id="GO:0071561">
    <property type="term" value="C:nucleus-vacuole junction"/>
    <property type="evidence" value="ECO:0007669"/>
    <property type="project" value="TreeGrafter"/>
</dbReference>
<dbReference type="GO" id="GO:0004674">
    <property type="term" value="F:protein serine/threonine kinase activity"/>
    <property type="evidence" value="ECO:0007669"/>
    <property type="project" value="UniProtKB-KW"/>
</dbReference>
<dbReference type="PROSITE" id="PS50082">
    <property type="entry name" value="WD_REPEATS_2"/>
    <property type="match status" value="1"/>
</dbReference>
<dbReference type="SMART" id="SM00320">
    <property type="entry name" value="WD40"/>
    <property type="match status" value="3"/>
</dbReference>
<dbReference type="InterPro" id="IPR001680">
    <property type="entry name" value="WD40_rpt"/>
</dbReference>
<dbReference type="SMART" id="SM00220">
    <property type="entry name" value="S_TKc"/>
    <property type="match status" value="1"/>
</dbReference>
<dbReference type="GO" id="GO:0045324">
    <property type="term" value="P:late endosome to vacuole transport"/>
    <property type="evidence" value="ECO:0007669"/>
    <property type="project" value="InterPro"/>
</dbReference>
<dbReference type="GO" id="GO:0034272">
    <property type="term" value="C:phosphatidylinositol 3-kinase complex, class III, type II"/>
    <property type="evidence" value="ECO:0007669"/>
    <property type="project" value="TreeGrafter"/>
</dbReference>
<evidence type="ECO:0000256" key="9">
    <source>
        <dbReference type="PROSITE-ProRule" id="PRU00221"/>
    </source>
</evidence>
<dbReference type="Pfam" id="PF00400">
    <property type="entry name" value="WD40"/>
    <property type="match status" value="1"/>
</dbReference>
<dbReference type="PROSITE" id="PS50011">
    <property type="entry name" value="PROTEIN_KINASE_DOM"/>
    <property type="match status" value="1"/>
</dbReference>
<evidence type="ECO:0000256" key="8">
    <source>
        <dbReference type="ARBA" id="ARBA00022840"/>
    </source>
</evidence>
<keyword evidence="6" id="KW-0547">Nucleotide-binding</keyword>
<feature type="region of interest" description="Disordered" evidence="10">
    <location>
        <begin position="794"/>
        <end position="836"/>
    </location>
</feature>
<feature type="domain" description="Protein kinase" evidence="11">
    <location>
        <begin position="26"/>
        <end position="302"/>
    </location>
</feature>
<feature type="region of interest" description="Disordered" evidence="10">
    <location>
        <begin position="1293"/>
        <end position="1314"/>
    </location>
</feature>
<dbReference type="InterPro" id="IPR016024">
    <property type="entry name" value="ARM-type_fold"/>
</dbReference>
<keyword evidence="2 12" id="KW-0723">Serine/threonine-protein kinase</keyword>
<protein>
    <recommendedName>
        <fullName evidence="1">non-specific serine/threonine protein kinase</fullName>
        <ecNumber evidence="1">2.7.11.1</ecNumber>
    </recommendedName>
</protein>
<dbReference type="EC" id="2.7.11.1" evidence="1"/>
<keyword evidence="7 12" id="KW-0418">Kinase</keyword>
<dbReference type="EMBL" id="BTGC01000008">
    <property type="protein sequence ID" value="GMM52722.1"/>
    <property type="molecule type" value="Genomic_DNA"/>
</dbReference>
<dbReference type="PANTHER" id="PTHR17583:SF0">
    <property type="entry name" value="PHOSPHOINOSITIDE 3-KINASE REGULATORY SUBUNIT 4"/>
    <property type="match status" value="1"/>
</dbReference>
<dbReference type="GO" id="GO:0016236">
    <property type="term" value="P:macroautophagy"/>
    <property type="evidence" value="ECO:0007669"/>
    <property type="project" value="InterPro"/>
</dbReference>
<dbReference type="SUPFAM" id="SSF48371">
    <property type="entry name" value="ARM repeat"/>
    <property type="match status" value="1"/>
</dbReference>
<dbReference type="GO" id="GO:0005524">
    <property type="term" value="F:ATP binding"/>
    <property type="evidence" value="ECO:0007669"/>
    <property type="project" value="InterPro"/>
</dbReference>
<dbReference type="GO" id="GO:0005770">
    <property type="term" value="C:late endosome"/>
    <property type="evidence" value="ECO:0007669"/>
    <property type="project" value="TreeGrafter"/>
</dbReference>
<evidence type="ECO:0000256" key="10">
    <source>
        <dbReference type="SAM" id="MobiDB-lite"/>
    </source>
</evidence>
<evidence type="ECO:0000256" key="4">
    <source>
        <dbReference type="ARBA" id="ARBA00022679"/>
    </source>
</evidence>
<dbReference type="GO" id="GO:0034271">
    <property type="term" value="C:phosphatidylinositol 3-kinase complex, class III, type I"/>
    <property type="evidence" value="ECO:0007669"/>
    <property type="project" value="TreeGrafter"/>
</dbReference>
<dbReference type="InterPro" id="IPR036322">
    <property type="entry name" value="WD40_repeat_dom_sf"/>
</dbReference>
<evidence type="ECO:0000313" key="13">
    <source>
        <dbReference type="Proteomes" id="UP001362899"/>
    </source>
</evidence>
<keyword evidence="13" id="KW-1185">Reference proteome</keyword>
<dbReference type="InterPro" id="IPR008271">
    <property type="entry name" value="Ser/Thr_kinase_AS"/>
</dbReference>
<dbReference type="Gene3D" id="1.25.10.10">
    <property type="entry name" value="Leucine-rich Repeat Variant"/>
    <property type="match status" value="1"/>
</dbReference>
<comment type="caution">
    <text evidence="12">The sequence shown here is derived from an EMBL/GenBank/DDBJ whole genome shotgun (WGS) entry which is preliminary data.</text>
</comment>
<keyword evidence="3 9" id="KW-0853">WD repeat</keyword>
<accession>A0AAV5RNP1</accession>
<evidence type="ECO:0000256" key="3">
    <source>
        <dbReference type="ARBA" id="ARBA00022574"/>
    </source>
</evidence>
<dbReference type="PANTHER" id="PTHR17583">
    <property type="entry name" value="PHOSPHOINOSITIDE 3-KINASE REGULATORY SUBUNIT 4"/>
    <property type="match status" value="1"/>
</dbReference>
<reference evidence="12 13" key="1">
    <citation type="journal article" date="2023" name="Elife">
        <title>Identification of key yeast species and microbe-microbe interactions impacting larval growth of Drosophila in the wild.</title>
        <authorList>
            <person name="Mure A."/>
            <person name="Sugiura Y."/>
            <person name="Maeda R."/>
            <person name="Honda K."/>
            <person name="Sakurai N."/>
            <person name="Takahashi Y."/>
            <person name="Watada M."/>
            <person name="Katoh T."/>
            <person name="Gotoh A."/>
            <person name="Gotoh Y."/>
            <person name="Taniguchi I."/>
            <person name="Nakamura K."/>
            <person name="Hayashi T."/>
            <person name="Katayama T."/>
            <person name="Uemura T."/>
            <person name="Hattori Y."/>
        </authorList>
    </citation>
    <scope>NUCLEOTIDE SEQUENCE [LARGE SCALE GENOMIC DNA]</scope>
    <source>
        <strain evidence="12 13">SB-73</strain>
    </source>
</reference>
<evidence type="ECO:0000256" key="7">
    <source>
        <dbReference type="ARBA" id="ARBA00022777"/>
    </source>
</evidence>
<dbReference type="Pfam" id="PF22956">
    <property type="entry name" value="VPS15-like_hel"/>
    <property type="match status" value="2"/>
</dbReference>
<name>A0AAV5RNP1_STABA</name>
<evidence type="ECO:0000256" key="2">
    <source>
        <dbReference type="ARBA" id="ARBA00022527"/>
    </source>
</evidence>
<feature type="compositionally biased region" description="Low complexity" evidence="10">
    <location>
        <begin position="1209"/>
        <end position="1220"/>
    </location>
</feature>
<evidence type="ECO:0000256" key="5">
    <source>
        <dbReference type="ARBA" id="ARBA00022737"/>
    </source>
</evidence>
<feature type="compositionally biased region" description="Polar residues" evidence="10">
    <location>
        <begin position="1221"/>
        <end position="1230"/>
    </location>
</feature>
<feature type="compositionally biased region" description="Low complexity" evidence="10">
    <location>
        <begin position="1300"/>
        <end position="1310"/>
    </location>
</feature>
<keyword evidence="8" id="KW-0067">ATP-binding</keyword>
<evidence type="ECO:0000256" key="6">
    <source>
        <dbReference type="ARBA" id="ARBA00022741"/>
    </source>
</evidence>
<dbReference type="SUPFAM" id="SSF56112">
    <property type="entry name" value="Protein kinase-like (PK-like)"/>
    <property type="match status" value="1"/>
</dbReference>
<keyword evidence="4" id="KW-0808">Transferase</keyword>
<evidence type="ECO:0000259" key="11">
    <source>
        <dbReference type="PROSITE" id="PS50011"/>
    </source>
</evidence>
<organism evidence="12 13">
    <name type="scientific">Starmerella bacillaris</name>
    <name type="common">Yeast</name>
    <name type="synonym">Candida zemplinina</name>
    <dbReference type="NCBI Taxonomy" id="1247836"/>
    <lineage>
        <taxon>Eukaryota</taxon>
        <taxon>Fungi</taxon>
        <taxon>Dikarya</taxon>
        <taxon>Ascomycota</taxon>
        <taxon>Saccharomycotina</taxon>
        <taxon>Dipodascomycetes</taxon>
        <taxon>Dipodascales</taxon>
        <taxon>Trichomonascaceae</taxon>
        <taxon>Starmerella</taxon>
    </lineage>
</organism>
<feature type="repeat" description="WD" evidence="9">
    <location>
        <begin position="913"/>
        <end position="945"/>
    </location>
</feature>
<proteinExistence type="predicted"/>
<dbReference type="Pfam" id="PF00069">
    <property type="entry name" value="Pkinase"/>
    <property type="match status" value="1"/>
</dbReference>
<dbReference type="InterPro" id="IPR011989">
    <property type="entry name" value="ARM-like"/>
</dbReference>
<dbReference type="Proteomes" id="UP001362899">
    <property type="component" value="Unassembled WGS sequence"/>
</dbReference>
<dbReference type="InterPro" id="IPR045162">
    <property type="entry name" value="Vps15-like"/>
</dbReference>
<keyword evidence="5" id="KW-0677">Repeat</keyword>
<feature type="region of interest" description="Disordered" evidence="10">
    <location>
        <begin position="1209"/>
        <end position="1234"/>
    </location>
</feature>
<dbReference type="SUPFAM" id="SSF50978">
    <property type="entry name" value="WD40 repeat-like"/>
    <property type="match status" value="1"/>
</dbReference>
<feature type="compositionally biased region" description="Low complexity" evidence="10">
    <location>
        <begin position="812"/>
        <end position="836"/>
    </location>
</feature>
<dbReference type="PROSITE" id="PS50294">
    <property type="entry name" value="WD_REPEATS_REGION"/>
    <property type="match status" value="1"/>
</dbReference>
<dbReference type="Gene3D" id="2.130.10.10">
    <property type="entry name" value="YVTN repeat-like/Quinoprotein amine dehydrogenase"/>
    <property type="match status" value="2"/>
</dbReference>
<dbReference type="InterPro" id="IPR011009">
    <property type="entry name" value="Kinase-like_dom_sf"/>
</dbReference>
<dbReference type="InterPro" id="IPR015943">
    <property type="entry name" value="WD40/YVTN_repeat-like_dom_sf"/>
</dbReference>
<dbReference type="Gene3D" id="1.10.510.10">
    <property type="entry name" value="Transferase(Phosphotransferase) domain 1"/>
    <property type="match status" value="1"/>
</dbReference>
<evidence type="ECO:0000256" key="1">
    <source>
        <dbReference type="ARBA" id="ARBA00012513"/>
    </source>
</evidence>
<dbReference type="PROSITE" id="PS00108">
    <property type="entry name" value="PROTEIN_KINASE_ST"/>
    <property type="match status" value="1"/>
</dbReference>
<sequence>MGAQLSTVAATSTVPIDAYIAEIKDLTFSNDIGKSRFLKTVKAVHRDGLVVVKVFIKPTSVQIDISGFKVKIKELSEKLRKDLGPLNEFPNVIGYSRIVETDRAGYLIRQFIKYNLYDRISTRPFLETIEKKWIAFQILRALQTCHEHGICHGDIKCENVLIGSWKWVYLSDFAPFKPPTLPETDSAQFLFYFDTSQRRACYVAPERFTQSETEDTTLKPESDVYSSGCVIGELFLDGQPLLTLADLFKYKKGEYTPNLDAATISPEIKELIMSMISVNPKDRLSAKEYLEKYEGSVFPSYFKTYWNLFEIFSGKTNNKHNSNEMIKHIWNNVEEEILVKSLKCELRNCTKLPKSQLPVVINLPNCRWIPEKRTENPDGSPLSESGASIIISFVCAALSSTSSLTWRLKAAQLVLLLSEFVTDDTKLDICLPYLVFLLKDDQPEIKSAALAMITHLLSMVSHYSKLNAKLYSAYLLPRLQQAITPDSPTSLKVTLAVCLPRLTSYAVPCEGWPNISTQVNRAIRFLLTDTNVTVRQAVLDNADGLCAVLRKQGTNEVVLSHVITYMNDKNLTISKSFFKFITRVSPLIGPVDLEHYILPLMLESIYNDREEFELVALVLESLGAIVQLGLLKLKLLLTKIIPSCAKFLIHPNVYIRTQALLLVSATASHLSDAEIFCLLKPILSPTYLNNEVYNFKDNGSLIQALKPPLTLPVYRQMQKWALEAHSSNFWNAATVHSTGNLNTQIMSCLHSFSAEDKVYLEKLYELGFREQDMWQLIVYRPYLWNPNRISKSKDNTPLTGIKRIRDVKRMSSSEVSSTDDSGQDSNSNTSNTPFSNVNTISSLQISPAGNDVNLNGIGYIMNINSKQVGKSLQSMMIVPKQNNGTAIAGSGQAKFKLPLKPKDHKPSIPVASIKAHRGAIHVLATHSNQRLFITGADDGMVKLWDTQMLLKGSSRPMASFLISERITAGYFLLDSSVIAVGTASGKVKFLDCRFKSTDNNFVFDNLVQVGEFQLPSSCAIKFHAISSKENGEDAVNLWILISENKAINLNLSDFTISYEFIIPASFGPSTCWLWDIDNSWVIIGTLHGMISLFDTRFRLRLQSWGVGDLKPINDIAPHPIKQKWICIAGGFERDVISIWDLHKLECRELLVPMSLNQDPDHLDLNLSPIMESQQLLEEKFASWNINSSLNNPFPVINSISVVSYPSGNNTNAGNSTNQTSPGHPNANNSDELPASKYLLSGGSDRVLRCWNILSPHESFIISSKQSLRNAKVHYTGKVGVSMRYIFEQQTIVKRSDKHNSPGPSSSSVSGYNESDEGRVHNGAIINVAYLQTSADLRDMAISVDEVGVIKVFS</sequence>
<dbReference type="CDD" id="cd13980">
    <property type="entry name" value="STKc_Vps15"/>
    <property type="match status" value="1"/>
</dbReference>